<comment type="caution">
    <text evidence="6">The sequence shown here is derived from an EMBL/GenBank/DDBJ whole genome shotgun (WGS) entry which is preliminary data.</text>
</comment>
<dbReference type="SUPFAM" id="SSF160350">
    <property type="entry name" value="Rnp2-like"/>
    <property type="match status" value="1"/>
</dbReference>
<dbReference type="PANTHER" id="PTHR15441">
    <property type="entry name" value="RIBONUCLEASE P PROTEIN SUBUNIT P14"/>
    <property type="match status" value="1"/>
</dbReference>
<organism evidence="6 7">
    <name type="scientific">Tremella mesenterica</name>
    <name type="common">Jelly fungus</name>
    <dbReference type="NCBI Taxonomy" id="5217"/>
    <lineage>
        <taxon>Eukaryota</taxon>
        <taxon>Fungi</taxon>
        <taxon>Dikarya</taxon>
        <taxon>Basidiomycota</taxon>
        <taxon>Agaricomycotina</taxon>
        <taxon>Tremellomycetes</taxon>
        <taxon>Tremellales</taxon>
        <taxon>Tremellaceae</taxon>
        <taxon>Tremella</taxon>
    </lineage>
</organism>
<keyword evidence="3 5" id="KW-0819">tRNA processing</keyword>
<evidence type="ECO:0000256" key="2">
    <source>
        <dbReference type="ARBA" id="ARBA00010800"/>
    </source>
</evidence>
<dbReference type="FunCoup" id="A0A4Q1BF33">
    <property type="interactions" value="124"/>
</dbReference>
<sequence>MVRFKNRYLLVEFLNPSSLSLLPTTQTTDHKHQPIDDSDSDDEYIPVPLPGAVFLYPTLPNGGLGLGEDGGQVIYRSTRNQIVEVFGDEGWGRVASSFKVIYHSPLTSLTILRIARPHVQTLHTGITLLSLTPPSNRDVRLVPRVIGLSGTIRKCQNRAIANHRWVVACLLGGMGEVEREKVEKVEKREREAMERVEG</sequence>
<proteinExistence type="inferred from homology"/>
<dbReference type="InParanoid" id="A0A4Q1BF33"/>
<dbReference type="InterPro" id="IPR002759">
    <property type="entry name" value="Pop5/Rpp14/Rnp2-like"/>
</dbReference>
<dbReference type="Gene3D" id="3.30.70.3250">
    <property type="entry name" value="Ribonuclease P, Pop5 subunit"/>
    <property type="match status" value="1"/>
</dbReference>
<comment type="catalytic activity">
    <reaction evidence="5">
        <text>Endonucleolytic cleavage of RNA, removing 5'-extranucleotides from tRNA precursor.</text>
        <dbReference type="EC" id="3.1.26.5"/>
    </reaction>
</comment>
<dbReference type="OrthoDB" id="24745at2759"/>
<gene>
    <name evidence="6" type="ORF">M231_06539</name>
</gene>
<comment type="subcellular location">
    <subcellularLocation>
        <location evidence="1">Nucleus</location>
    </subcellularLocation>
</comment>
<keyword evidence="4" id="KW-0539">Nucleus</keyword>
<comment type="similarity">
    <text evidence="2 5">Belongs to the eukaryotic/archaeal RNase P protein component 2 family.</text>
</comment>
<dbReference type="STRING" id="5217.A0A4Q1BF33"/>
<dbReference type="GO" id="GO:0001682">
    <property type="term" value="P:tRNA 5'-leader removal"/>
    <property type="evidence" value="ECO:0007669"/>
    <property type="project" value="InterPro"/>
</dbReference>
<dbReference type="VEuPathDB" id="FungiDB:TREMEDRAFT_25654"/>
<name>A0A4Q1BF33_TREME</name>
<dbReference type="PIRSF" id="PIRSF023803">
    <property type="entry name" value="Ribonuclease_P_prd"/>
    <property type="match status" value="1"/>
</dbReference>
<protein>
    <recommendedName>
        <fullName evidence="5">Ribonuclease P/MRP protein subunit POP5</fullName>
        <ecNumber evidence="5">3.1.26.5</ecNumber>
    </recommendedName>
</protein>
<dbReference type="EC" id="3.1.26.5" evidence="5"/>
<evidence type="ECO:0000313" key="6">
    <source>
        <dbReference type="EMBL" id="RXK36195.1"/>
    </source>
</evidence>
<comment type="function">
    <text evidence="5">Component of ribonuclease P, a protein complex that generates mature tRNA molecules by cleaving their 5'-ends.</text>
</comment>
<dbReference type="AlphaFoldDB" id="A0A4Q1BF33"/>
<dbReference type="GO" id="GO:0000172">
    <property type="term" value="C:ribonuclease MRP complex"/>
    <property type="evidence" value="ECO:0007669"/>
    <property type="project" value="TreeGrafter"/>
</dbReference>
<reference evidence="6 7" key="1">
    <citation type="submission" date="2016-06" db="EMBL/GenBank/DDBJ databases">
        <title>Evolution of pathogenesis and genome organization in the Tremellales.</title>
        <authorList>
            <person name="Cuomo C."/>
            <person name="Litvintseva A."/>
            <person name="Heitman J."/>
            <person name="Chen Y."/>
            <person name="Sun S."/>
            <person name="Springer D."/>
            <person name="Dromer F."/>
            <person name="Young S."/>
            <person name="Zeng Q."/>
            <person name="Chapman S."/>
            <person name="Gujja S."/>
            <person name="Saif S."/>
            <person name="Birren B."/>
        </authorList>
    </citation>
    <scope>NUCLEOTIDE SEQUENCE [LARGE SCALE GENOMIC DNA]</scope>
    <source>
        <strain evidence="6 7">ATCC 28783</strain>
    </source>
</reference>
<dbReference type="InterPro" id="IPR038085">
    <property type="entry name" value="Rnp2-like_sf"/>
</dbReference>
<dbReference type="PANTHER" id="PTHR15441:SF2">
    <property type="entry name" value="RIBONUCLEASE P_MRP PROTEIN SUBUNIT POP5"/>
    <property type="match status" value="1"/>
</dbReference>
<evidence type="ECO:0000256" key="4">
    <source>
        <dbReference type="ARBA" id="ARBA00023242"/>
    </source>
</evidence>
<accession>A0A4Q1BF33</accession>
<dbReference type="OMA" id="VRFKTRW"/>
<dbReference type="Pfam" id="PF01900">
    <property type="entry name" value="RNase_P_Rpp14"/>
    <property type="match status" value="1"/>
</dbReference>
<dbReference type="GO" id="GO:0005730">
    <property type="term" value="C:nucleolus"/>
    <property type="evidence" value="ECO:0007669"/>
    <property type="project" value="TreeGrafter"/>
</dbReference>
<evidence type="ECO:0000256" key="5">
    <source>
        <dbReference type="PIRNR" id="PIRNR023803"/>
    </source>
</evidence>
<dbReference type="GO" id="GO:0033204">
    <property type="term" value="F:ribonuclease P RNA binding"/>
    <property type="evidence" value="ECO:0007669"/>
    <property type="project" value="InterPro"/>
</dbReference>
<dbReference type="GO" id="GO:0030681">
    <property type="term" value="C:multimeric ribonuclease P complex"/>
    <property type="evidence" value="ECO:0007669"/>
    <property type="project" value="TreeGrafter"/>
</dbReference>
<keyword evidence="7" id="KW-1185">Reference proteome</keyword>
<evidence type="ECO:0000256" key="3">
    <source>
        <dbReference type="ARBA" id="ARBA00022694"/>
    </source>
</evidence>
<dbReference type="GO" id="GO:0004526">
    <property type="term" value="F:ribonuclease P activity"/>
    <property type="evidence" value="ECO:0007669"/>
    <property type="project" value="UniProtKB-EC"/>
</dbReference>
<evidence type="ECO:0000313" key="7">
    <source>
        <dbReference type="Proteomes" id="UP000289152"/>
    </source>
</evidence>
<evidence type="ECO:0000256" key="1">
    <source>
        <dbReference type="ARBA" id="ARBA00004123"/>
    </source>
</evidence>
<dbReference type="InterPro" id="IPR016819">
    <property type="entry name" value="RNase_P/MRP_POP5"/>
</dbReference>
<dbReference type="EMBL" id="SDIL01000105">
    <property type="protein sequence ID" value="RXK36195.1"/>
    <property type="molecule type" value="Genomic_DNA"/>
</dbReference>
<dbReference type="Proteomes" id="UP000289152">
    <property type="component" value="Unassembled WGS sequence"/>
</dbReference>